<dbReference type="InterPro" id="IPR013096">
    <property type="entry name" value="Cupin_2"/>
</dbReference>
<name>A0A1W1UIK7_DESTI</name>
<keyword evidence="3" id="KW-1185">Reference proteome</keyword>
<feature type="domain" description="Cupin type-2" evidence="1">
    <location>
        <begin position="88"/>
        <end position="163"/>
    </location>
</feature>
<evidence type="ECO:0000259" key="1">
    <source>
        <dbReference type="Pfam" id="PF07883"/>
    </source>
</evidence>
<dbReference type="Gene3D" id="2.60.120.10">
    <property type="entry name" value="Jelly Rolls"/>
    <property type="match status" value="1"/>
</dbReference>
<dbReference type="OrthoDB" id="3231985at2"/>
<dbReference type="PANTHER" id="PTHR43346:SF1">
    <property type="entry name" value="QUERCETIN 2,3-DIOXYGENASE-RELATED"/>
    <property type="match status" value="1"/>
</dbReference>
<dbReference type="STRING" id="656914.SAMN00017405_2008"/>
<accession>A0A1W1UIK7</accession>
<dbReference type="RefSeq" id="WP_084052044.1">
    <property type="nucleotide sequence ID" value="NZ_FWWT01000006.1"/>
</dbReference>
<gene>
    <name evidence="2" type="ORF">SAMN00017405_2008</name>
</gene>
<proteinExistence type="predicted"/>
<evidence type="ECO:0000313" key="2">
    <source>
        <dbReference type="EMBL" id="SMB80910.1"/>
    </source>
</evidence>
<dbReference type="InterPro" id="IPR011051">
    <property type="entry name" value="RmlC_Cupin_sf"/>
</dbReference>
<dbReference type="Proteomes" id="UP000192731">
    <property type="component" value="Unassembled WGS sequence"/>
</dbReference>
<dbReference type="InterPro" id="IPR052538">
    <property type="entry name" value="Flavonoid_dioxygenase-like"/>
</dbReference>
<sequence>MHNNYPMYPNPYCPNKPMCNPNNNCGLYPMYPYPGWYNTPYQPVQPEQPLKLKDYGPDPFVINIDKATKQNEYFRLALWTGTHLQVTLMSIKVGESVGLEVHPELDQFIRIEEGQGLVKIGDNEDNLDYVRNVYDDYIIIIPAGKWHNLINTGSKPLKLYSIYAPPEHPCGTVHRTKEDAMEDHEY</sequence>
<dbReference type="Pfam" id="PF07883">
    <property type="entry name" value="Cupin_2"/>
    <property type="match status" value="1"/>
</dbReference>
<evidence type="ECO:0000313" key="3">
    <source>
        <dbReference type="Proteomes" id="UP000192731"/>
    </source>
</evidence>
<dbReference type="CDD" id="cd02223">
    <property type="entry name" value="cupin_Bh2720-like"/>
    <property type="match status" value="1"/>
</dbReference>
<dbReference type="PANTHER" id="PTHR43346">
    <property type="entry name" value="LIGAND BINDING DOMAIN PROTEIN, PUTATIVE (AFU_ORTHOLOGUE AFUA_6G14370)-RELATED"/>
    <property type="match status" value="1"/>
</dbReference>
<reference evidence="2 3" key="1">
    <citation type="submission" date="2017-04" db="EMBL/GenBank/DDBJ databases">
        <authorList>
            <person name="Afonso C.L."/>
            <person name="Miller P.J."/>
            <person name="Scott M.A."/>
            <person name="Spackman E."/>
            <person name="Goraichik I."/>
            <person name="Dimitrov K.M."/>
            <person name="Suarez D.L."/>
            <person name="Swayne D.E."/>
        </authorList>
    </citation>
    <scope>NUCLEOTIDE SEQUENCE [LARGE SCALE GENOMIC DNA]</scope>
    <source>
        <strain evidence="2 3">DSM 11270</strain>
    </source>
</reference>
<dbReference type="AlphaFoldDB" id="A0A1W1UIK7"/>
<organism evidence="2 3">
    <name type="scientific">Desulfonispora thiosulfatigenes DSM 11270</name>
    <dbReference type="NCBI Taxonomy" id="656914"/>
    <lineage>
        <taxon>Bacteria</taxon>
        <taxon>Bacillati</taxon>
        <taxon>Bacillota</taxon>
        <taxon>Clostridia</taxon>
        <taxon>Eubacteriales</taxon>
        <taxon>Peptococcaceae</taxon>
        <taxon>Desulfonispora</taxon>
    </lineage>
</organism>
<keyword evidence="2" id="KW-0413">Isomerase</keyword>
<dbReference type="InterPro" id="IPR014710">
    <property type="entry name" value="RmlC-like_jellyroll"/>
</dbReference>
<protein>
    <submittedName>
        <fullName evidence="2">Mannose-6-phosphate isomerase, cupin superfamily</fullName>
    </submittedName>
</protein>
<dbReference type="EMBL" id="FWWT01000006">
    <property type="protein sequence ID" value="SMB80910.1"/>
    <property type="molecule type" value="Genomic_DNA"/>
</dbReference>
<dbReference type="GO" id="GO:0016853">
    <property type="term" value="F:isomerase activity"/>
    <property type="evidence" value="ECO:0007669"/>
    <property type="project" value="UniProtKB-KW"/>
</dbReference>
<dbReference type="SUPFAM" id="SSF51182">
    <property type="entry name" value="RmlC-like cupins"/>
    <property type="match status" value="1"/>
</dbReference>